<proteinExistence type="predicted"/>
<accession>A0A8S5MGM9</accession>
<reference evidence="1" key="1">
    <citation type="journal article" date="2021" name="Proc. Natl. Acad. Sci. U.S.A.">
        <title>A Catalog of Tens of Thousands of Viruses from Human Metagenomes Reveals Hidden Associations with Chronic Diseases.</title>
        <authorList>
            <person name="Tisza M.J."/>
            <person name="Buck C.B."/>
        </authorList>
    </citation>
    <scope>NUCLEOTIDE SEQUENCE</scope>
    <source>
        <strain evidence="1">CtrsQ3</strain>
    </source>
</reference>
<dbReference type="EMBL" id="BK014897">
    <property type="protein sequence ID" value="DAD81207.1"/>
    <property type="molecule type" value="Genomic_DNA"/>
</dbReference>
<organism evidence="1">
    <name type="scientific">Phage sp. ctrsQ3</name>
    <dbReference type="NCBI Taxonomy" id="2826752"/>
    <lineage>
        <taxon>Viruses</taxon>
    </lineage>
</organism>
<evidence type="ECO:0000313" key="1">
    <source>
        <dbReference type="EMBL" id="DAD81207.1"/>
    </source>
</evidence>
<sequence>MCNLFIIPSCILVQVCYNNAMKNRTAQFQHRLL</sequence>
<protein>
    <submittedName>
        <fullName evidence="1">Uncharacterized protein</fullName>
    </submittedName>
</protein>
<name>A0A8S5MGM9_9VIRU</name>